<dbReference type="InterPro" id="IPR016032">
    <property type="entry name" value="Sig_transdc_resp-reg_C-effctor"/>
</dbReference>
<dbReference type="AlphaFoldDB" id="A0A7D5IX31"/>
<feature type="domain" description="HTH luxR-type" evidence="7">
    <location>
        <begin position="139"/>
        <end position="204"/>
    </location>
</feature>
<feature type="compositionally biased region" description="Polar residues" evidence="6">
    <location>
        <begin position="134"/>
        <end position="147"/>
    </location>
</feature>
<dbReference type="GO" id="GO:0000160">
    <property type="term" value="P:phosphorelay signal transduction system"/>
    <property type="evidence" value="ECO:0007669"/>
    <property type="project" value="InterPro"/>
</dbReference>
<dbReference type="InterPro" id="IPR000792">
    <property type="entry name" value="Tscrpt_reg_LuxR_C"/>
</dbReference>
<dbReference type="Pfam" id="PF00196">
    <property type="entry name" value="GerE"/>
    <property type="match status" value="1"/>
</dbReference>
<evidence type="ECO:0000256" key="5">
    <source>
        <dbReference type="PROSITE-ProRule" id="PRU00169"/>
    </source>
</evidence>
<dbReference type="Gene3D" id="3.40.50.2300">
    <property type="match status" value="1"/>
</dbReference>
<dbReference type="PRINTS" id="PR00038">
    <property type="entry name" value="HTHLUXR"/>
</dbReference>
<dbReference type="RefSeq" id="WP_178013200.1">
    <property type="nucleotide sequence ID" value="NZ_CP058316.1"/>
</dbReference>
<dbReference type="PANTHER" id="PTHR43214:SF24">
    <property type="entry name" value="TRANSCRIPTIONAL REGULATORY PROTEIN NARL-RELATED"/>
    <property type="match status" value="1"/>
</dbReference>
<evidence type="ECO:0000256" key="3">
    <source>
        <dbReference type="ARBA" id="ARBA00023125"/>
    </source>
</evidence>
<evidence type="ECO:0000259" key="7">
    <source>
        <dbReference type="PROSITE" id="PS50043"/>
    </source>
</evidence>
<dbReference type="SMART" id="SM00421">
    <property type="entry name" value="HTH_LUXR"/>
    <property type="match status" value="1"/>
</dbReference>
<organism evidence="9 10">
    <name type="scientific">Microbacterium oleivorans</name>
    <dbReference type="NCBI Taxonomy" id="273677"/>
    <lineage>
        <taxon>Bacteria</taxon>
        <taxon>Bacillati</taxon>
        <taxon>Actinomycetota</taxon>
        <taxon>Actinomycetes</taxon>
        <taxon>Micrococcales</taxon>
        <taxon>Microbacteriaceae</taxon>
        <taxon>Microbacterium</taxon>
    </lineage>
</organism>
<dbReference type="GO" id="GO:0006355">
    <property type="term" value="P:regulation of DNA-templated transcription"/>
    <property type="evidence" value="ECO:0007669"/>
    <property type="project" value="InterPro"/>
</dbReference>
<dbReference type="GO" id="GO:0003677">
    <property type="term" value="F:DNA binding"/>
    <property type="evidence" value="ECO:0007669"/>
    <property type="project" value="UniProtKB-KW"/>
</dbReference>
<dbReference type="PROSITE" id="PS50043">
    <property type="entry name" value="HTH_LUXR_2"/>
    <property type="match status" value="1"/>
</dbReference>
<evidence type="ECO:0000256" key="4">
    <source>
        <dbReference type="ARBA" id="ARBA00023163"/>
    </source>
</evidence>
<dbReference type="CDD" id="cd06170">
    <property type="entry name" value="LuxR_C_like"/>
    <property type="match status" value="1"/>
</dbReference>
<dbReference type="EMBL" id="CP058316">
    <property type="protein sequence ID" value="QLD12442.1"/>
    <property type="molecule type" value="Genomic_DNA"/>
</dbReference>
<accession>A0A7D5IX31</accession>
<evidence type="ECO:0000256" key="2">
    <source>
        <dbReference type="ARBA" id="ARBA00023015"/>
    </source>
</evidence>
<protein>
    <submittedName>
        <fullName evidence="9">Response regulator transcription factor</fullName>
    </submittedName>
</protein>
<reference evidence="9 10" key="1">
    <citation type="submission" date="2020-06" db="EMBL/GenBank/DDBJ databases">
        <authorList>
            <person name="Jo H."/>
        </authorList>
    </citation>
    <scope>NUCLEOTIDE SEQUENCE [LARGE SCALE GENOMIC DNA]</scope>
    <source>
        <strain evidence="9 10">I46</strain>
    </source>
</reference>
<dbReference type="InterPro" id="IPR001789">
    <property type="entry name" value="Sig_transdc_resp-reg_receiver"/>
</dbReference>
<keyword evidence="1 5" id="KW-0597">Phosphoprotein</keyword>
<name>A0A7D5IX31_9MICO</name>
<dbReference type="SUPFAM" id="SSF46894">
    <property type="entry name" value="C-terminal effector domain of the bipartite response regulators"/>
    <property type="match status" value="1"/>
</dbReference>
<keyword evidence="4" id="KW-0804">Transcription</keyword>
<dbReference type="Proteomes" id="UP000509638">
    <property type="component" value="Chromosome"/>
</dbReference>
<evidence type="ECO:0000259" key="8">
    <source>
        <dbReference type="PROSITE" id="PS50110"/>
    </source>
</evidence>
<evidence type="ECO:0000256" key="1">
    <source>
        <dbReference type="ARBA" id="ARBA00022553"/>
    </source>
</evidence>
<keyword evidence="2" id="KW-0805">Transcription regulation</keyword>
<dbReference type="SUPFAM" id="SSF52172">
    <property type="entry name" value="CheY-like"/>
    <property type="match status" value="1"/>
</dbReference>
<dbReference type="InterPro" id="IPR058245">
    <property type="entry name" value="NreC/VraR/RcsB-like_REC"/>
</dbReference>
<dbReference type="SMART" id="SM00448">
    <property type="entry name" value="REC"/>
    <property type="match status" value="1"/>
</dbReference>
<evidence type="ECO:0000313" key="9">
    <source>
        <dbReference type="EMBL" id="QLD12442.1"/>
    </source>
</evidence>
<dbReference type="InterPro" id="IPR039420">
    <property type="entry name" value="WalR-like"/>
</dbReference>
<dbReference type="PANTHER" id="PTHR43214">
    <property type="entry name" value="TWO-COMPONENT RESPONSE REGULATOR"/>
    <property type="match status" value="1"/>
</dbReference>
<gene>
    <name evidence="9" type="ORF">HW566_12085</name>
</gene>
<proteinExistence type="predicted"/>
<evidence type="ECO:0000256" key="6">
    <source>
        <dbReference type="SAM" id="MobiDB-lite"/>
    </source>
</evidence>
<keyword evidence="3" id="KW-0238">DNA-binding</keyword>
<evidence type="ECO:0000313" key="10">
    <source>
        <dbReference type="Proteomes" id="UP000509638"/>
    </source>
</evidence>
<feature type="modified residue" description="4-aspartylphosphate" evidence="5">
    <location>
        <position position="54"/>
    </location>
</feature>
<feature type="domain" description="Response regulatory" evidence="8">
    <location>
        <begin position="3"/>
        <end position="119"/>
    </location>
</feature>
<dbReference type="CDD" id="cd17535">
    <property type="entry name" value="REC_NarL-like"/>
    <property type="match status" value="1"/>
</dbReference>
<feature type="region of interest" description="Disordered" evidence="6">
    <location>
        <begin position="125"/>
        <end position="147"/>
    </location>
</feature>
<sequence length="209" mass="22090">MLGVLVIERFDLMRRGIADTIDAAVGMRVVAEASTVRQALTRAAVTGPDVAIIDAHLAVGDGAAACAALRATRPGVRCLVLADTDEDEARAASAAAGADGFLVKHVRAHELVDAVRHVAAGHPLSATLRPHSPLSATSEPDPTSTLTRRQRAVLELLAEGMSNREIAERLGLAEKTVKNHVTAILRTLGAERRTQAALIARHSPVHRRP</sequence>
<dbReference type="PROSITE" id="PS50110">
    <property type="entry name" value="RESPONSE_REGULATORY"/>
    <property type="match status" value="1"/>
</dbReference>
<dbReference type="Pfam" id="PF00072">
    <property type="entry name" value="Response_reg"/>
    <property type="match status" value="1"/>
</dbReference>
<dbReference type="InterPro" id="IPR011006">
    <property type="entry name" value="CheY-like_superfamily"/>
</dbReference>